<name>A0A916JM99_9FLAO</name>
<keyword evidence="4" id="KW-1185">Reference proteome</keyword>
<keyword evidence="1" id="KW-0472">Membrane</keyword>
<evidence type="ECO:0000313" key="4">
    <source>
        <dbReference type="Proteomes" id="UP000683507"/>
    </source>
</evidence>
<protein>
    <recommendedName>
        <fullName evidence="2">Phosphatidic acid phosphatase type 2/haloperoxidase domain-containing protein</fullName>
    </recommendedName>
</protein>
<feature type="transmembrane region" description="Helical" evidence="1">
    <location>
        <begin position="164"/>
        <end position="182"/>
    </location>
</feature>
<feature type="domain" description="Phosphatidic acid phosphatase type 2/haloperoxidase" evidence="2">
    <location>
        <begin position="58"/>
        <end position="179"/>
    </location>
</feature>
<dbReference type="SMART" id="SM00014">
    <property type="entry name" value="acidPPc"/>
    <property type="match status" value="1"/>
</dbReference>
<evidence type="ECO:0000256" key="1">
    <source>
        <dbReference type="SAM" id="Phobius"/>
    </source>
</evidence>
<keyword evidence="1" id="KW-1133">Transmembrane helix</keyword>
<dbReference type="InterPro" id="IPR036938">
    <property type="entry name" value="PAP2/HPO_sf"/>
</dbReference>
<dbReference type="SUPFAM" id="SSF48317">
    <property type="entry name" value="Acid phosphatase/Vanadium-dependent haloperoxidase"/>
    <property type="match status" value="1"/>
</dbReference>
<gene>
    <name evidence="3" type="ORF">CRYO30217_01678</name>
</gene>
<dbReference type="PANTHER" id="PTHR14969">
    <property type="entry name" value="SPHINGOSINE-1-PHOSPHATE PHOSPHOHYDROLASE"/>
    <property type="match status" value="1"/>
</dbReference>
<dbReference type="PANTHER" id="PTHR14969:SF13">
    <property type="entry name" value="AT30094P"/>
    <property type="match status" value="1"/>
</dbReference>
<evidence type="ECO:0000313" key="3">
    <source>
        <dbReference type="EMBL" id="CAG5081590.1"/>
    </source>
</evidence>
<dbReference type="AlphaFoldDB" id="A0A916JM99"/>
<sequence>MIDWLENIDQKLLFFINGLHSPFLDDVMWVISEKYFGIPVYALLVFLAYRSFGLKGMFIFLVLGGLSVGLSDLTAKYFFKEVFLRYRPSQNLELTDQLHYVNNYKGGTYGFISNHSSNMFAITVFALLSLWKPINSNWLLMLILFPVIVALSRVYLGVHYPSDVFVGAIWGTFIGWIFYRIFEGFLKMQKE</sequence>
<dbReference type="InterPro" id="IPR000326">
    <property type="entry name" value="PAP2/HPO"/>
</dbReference>
<keyword evidence="1" id="KW-0812">Transmembrane</keyword>
<feature type="transmembrane region" description="Helical" evidence="1">
    <location>
        <begin position="56"/>
        <end position="79"/>
    </location>
</feature>
<proteinExistence type="predicted"/>
<feature type="transmembrane region" description="Helical" evidence="1">
    <location>
        <begin position="138"/>
        <end position="158"/>
    </location>
</feature>
<dbReference type="Gene3D" id="1.20.144.10">
    <property type="entry name" value="Phosphatidic acid phosphatase type 2/haloperoxidase"/>
    <property type="match status" value="1"/>
</dbReference>
<dbReference type="EMBL" id="OU015584">
    <property type="protein sequence ID" value="CAG5081590.1"/>
    <property type="molecule type" value="Genomic_DNA"/>
</dbReference>
<evidence type="ECO:0000259" key="2">
    <source>
        <dbReference type="SMART" id="SM00014"/>
    </source>
</evidence>
<reference evidence="3" key="1">
    <citation type="submission" date="2021-04" db="EMBL/GenBank/DDBJ databases">
        <authorList>
            <person name="Rodrigo-Torres L."/>
            <person name="Arahal R. D."/>
            <person name="Lucena T."/>
        </authorList>
    </citation>
    <scope>NUCLEOTIDE SEQUENCE</scope>
    <source>
        <strain evidence="3">AS29M-1</strain>
    </source>
</reference>
<dbReference type="Proteomes" id="UP000683507">
    <property type="component" value="Chromosome"/>
</dbReference>
<dbReference type="Pfam" id="PF01569">
    <property type="entry name" value="PAP2"/>
    <property type="match status" value="1"/>
</dbReference>
<accession>A0A916JM99</accession>
<feature type="transmembrane region" description="Helical" evidence="1">
    <location>
        <begin position="111"/>
        <end position="131"/>
    </location>
</feature>
<organism evidence="3 4">
    <name type="scientific">Parvicella tangerina</name>
    <dbReference type="NCBI Taxonomy" id="2829795"/>
    <lineage>
        <taxon>Bacteria</taxon>
        <taxon>Pseudomonadati</taxon>
        <taxon>Bacteroidota</taxon>
        <taxon>Flavobacteriia</taxon>
        <taxon>Flavobacteriales</taxon>
        <taxon>Parvicellaceae</taxon>
        <taxon>Parvicella</taxon>
    </lineage>
</organism>
<feature type="transmembrane region" description="Helical" evidence="1">
    <location>
        <begin position="27"/>
        <end position="49"/>
    </location>
</feature>
<dbReference type="RefSeq" id="WP_258541870.1">
    <property type="nucleotide sequence ID" value="NZ_OU015584.1"/>
</dbReference>
<dbReference type="KEGG" id="ptan:CRYO30217_01678"/>